<dbReference type="Proteomes" id="UP000324767">
    <property type="component" value="Unassembled WGS sequence"/>
</dbReference>
<dbReference type="EMBL" id="VXIT01000020">
    <property type="protein sequence ID" value="KAA6407133.1"/>
    <property type="molecule type" value="Genomic_DNA"/>
</dbReference>
<sequence length="165" mass="17719">MSSPTPGLDMQQYLERKLARHLTSVEFFGLFPSGIPGVLAETDICVFPAVGKLPECLPGSDGGRPGVIGSSAGGMLDMLEDGKYGLNVAPHRAFALSEGHRLAAGGPARRMALGQAAREKVLSRILWSASDASGRKLRRALSAVGSSDRNIKWLWLFKRLIHLHS</sequence>
<evidence type="ECO:0000313" key="1">
    <source>
        <dbReference type="EMBL" id="KAA6407133.1"/>
    </source>
</evidence>
<reference evidence="1 2" key="1">
    <citation type="submission" date="2019-09" db="EMBL/GenBank/DDBJ databases">
        <title>The hologenome of the rock-dwelling lichen Lasallia pustulata.</title>
        <authorList>
            <person name="Greshake Tzovaras B."/>
            <person name="Segers F."/>
            <person name="Bicker A."/>
            <person name="Dal Grande F."/>
            <person name="Otte J."/>
            <person name="Hankeln T."/>
            <person name="Schmitt I."/>
            <person name="Ebersberger I."/>
        </authorList>
    </citation>
    <scope>NUCLEOTIDE SEQUENCE [LARGE SCALE GENOMIC DNA]</scope>
    <source>
        <strain evidence="1">A1-1</strain>
    </source>
</reference>
<organism evidence="1 2">
    <name type="scientific">Lasallia pustulata</name>
    <dbReference type="NCBI Taxonomy" id="136370"/>
    <lineage>
        <taxon>Eukaryota</taxon>
        <taxon>Fungi</taxon>
        <taxon>Dikarya</taxon>
        <taxon>Ascomycota</taxon>
        <taxon>Pezizomycotina</taxon>
        <taxon>Lecanoromycetes</taxon>
        <taxon>OSLEUM clade</taxon>
        <taxon>Umbilicariomycetidae</taxon>
        <taxon>Umbilicariales</taxon>
        <taxon>Umbilicariaceae</taxon>
        <taxon>Lasallia</taxon>
    </lineage>
</organism>
<gene>
    <name evidence="1" type="ORF">FRX48_09199</name>
</gene>
<accession>A0A5M8PDJ1</accession>
<dbReference type="Gene3D" id="3.40.50.2000">
    <property type="entry name" value="Glycogen Phosphorylase B"/>
    <property type="match status" value="1"/>
</dbReference>
<protein>
    <submittedName>
        <fullName evidence="1">Uncharacterized protein</fullName>
    </submittedName>
</protein>
<comment type="caution">
    <text evidence="1">The sequence shown here is derived from an EMBL/GenBank/DDBJ whole genome shotgun (WGS) entry which is preliminary data.</text>
</comment>
<proteinExistence type="predicted"/>
<evidence type="ECO:0000313" key="2">
    <source>
        <dbReference type="Proteomes" id="UP000324767"/>
    </source>
</evidence>
<name>A0A5M8PDJ1_9LECA</name>
<dbReference type="SUPFAM" id="SSF53756">
    <property type="entry name" value="UDP-Glycosyltransferase/glycogen phosphorylase"/>
    <property type="match status" value="1"/>
</dbReference>
<dbReference type="AlphaFoldDB" id="A0A5M8PDJ1"/>